<protein>
    <submittedName>
        <fullName evidence="1">Uncharacterized protein</fullName>
    </submittedName>
</protein>
<dbReference type="Proteomes" id="UP000472263">
    <property type="component" value="Chromosome 10"/>
</dbReference>
<evidence type="ECO:0000313" key="2">
    <source>
        <dbReference type="Proteomes" id="UP000472263"/>
    </source>
</evidence>
<name>A0A668AC55_9TELE</name>
<sequence>LPFLVIMSYETFFSAYEGGKLISATWTYEQPPTGFHDVILRHLEPAPVCALLCPLTQPLDADRSKSFITSTWTNDQPSHYGFMEICTGILHLFTF</sequence>
<reference evidence="1" key="1">
    <citation type="submission" date="2019-06" db="EMBL/GenBank/DDBJ databases">
        <authorList>
            <consortium name="Wellcome Sanger Institute Data Sharing"/>
        </authorList>
    </citation>
    <scope>NUCLEOTIDE SEQUENCE [LARGE SCALE GENOMIC DNA]</scope>
</reference>
<accession>A0A668AC55</accession>
<reference evidence="1" key="3">
    <citation type="submission" date="2025-09" db="UniProtKB">
        <authorList>
            <consortium name="Ensembl"/>
        </authorList>
    </citation>
    <scope>IDENTIFICATION</scope>
</reference>
<dbReference type="AlphaFoldDB" id="A0A668AC55"/>
<keyword evidence="2" id="KW-1185">Reference proteome</keyword>
<reference evidence="1" key="2">
    <citation type="submission" date="2025-08" db="UniProtKB">
        <authorList>
            <consortium name="Ensembl"/>
        </authorList>
    </citation>
    <scope>IDENTIFICATION</scope>
</reference>
<dbReference type="Ensembl" id="ENSMMDT00005046363.1">
    <property type="protein sequence ID" value="ENSMMDP00005045469.1"/>
    <property type="gene ID" value="ENSMMDG00005020845.1"/>
</dbReference>
<evidence type="ECO:0000313" key="1">
    <source>
        <dbReference type="Ensembl" id="ENSMMDP00005045469.1"/>
    </source>
</evidence>
<dbReference type="InParanoid" id="A0A668AC55"/>
<organism evidence="1 2">
    <name type="scientific">Myripristis murdjan</name>
    <name type="common">pinecone soldierfish</name>
    <dbReference type="NCBI Taxonomy" id="586833"/>
    <lineage>
        <taxon>Eukaryota</taxon>
        <taxon>Metazoa</taxon>
        <taxon>Chordata</taxon>
        <taxon>Craniata</taxon>
        <taxon>Vertebrata</taxon>
        <taxon>Euteleostomi</taxon>
        <taxon>Actinopterygii</taxon>
        <taxon>Neopterygii</taxon>
        <taxon>Teleostei</taxon>
        <taxon>Neoteleostei</taxon>
        <taxon>Acanthomorphata</taxon>
        <taxon>Holocentriformes</taxon>
        <taxon>Holocentridae</taxon>
        <taxon>Myripristis</taxon>
    </lineage>
</organism>
<proteinExistence type="predicted"/>